<name>A0ABN6WXC7_9BACT</name>
<reference evidence="3 4" key="1">
    <citation type="submission" date="2023-03" db="EMBL/GenBank/DDBJ databases">
        <title>Description of Hydrogenimonas sp. ISO32.</title>
        <authorList>
            <person name="Mino S."/>
            <person name="Fukazawa S."/>
            <person name="Sawabe T."/>
        </authorList>
    </citation>
    <scope>NUCLEOTIDE SEQUENCE [LARGE SCALE GENOMIC DNA]</scope>
    <source>
        <strain evidence="3 4">ISO32</strain>
    </source>
</reference>
<dbReference type="SUPFAM" id="SSF89623">
    <property type="entry name" value="Ribose/Galactose isomerase RpiB/AlsB"/>
    <property type="match status" value="1"/>
</dbReference>
<gene>
    <name evidence="3" type="primary">rpiB</name>
    <name evidence="3" type="ORF">HCR_22680</name>
</gene>
<dbReference type="InterPro" id="IPR003500">
    <property type="entry name" value="RpiB_LacA_LacB"/>
</dbReference>
<dbReference type="InterPro" id="IPR036569">
    <property type="entry name" value="RpiB_LacA_LacB_sf"/>
</dbReference>
<dbReference type="RefSeq" id="WP_286336894.1">
    <property type="nucleotide sequence ID" value="NZ_AP027370.1"/>
</dbReference>
<evidence type="ECO:0000313" key="3">
    <source>
        <dbReference type="EMBL" id="BDY13956.1"/>
    </source>
</evidence>
<protein>
    <submittedName>
        <fullName evidence="3">Ribose 5-phosphate isomerase B</fullName>
    </submittedName>
</protein>
<dbReference type="NCBIfam" id="TIGR00689">
    <property type="entry name" value="rpiB_lacA_lacB"/>
    <property type="match status" value="1"/>
</dbReference>
<dbReference type="GO" id="GO:0016853">
    <property type="term" value="F:isomerase activity"/>
    <property type="evidence" value="ECO:0007669"/>
    <property type="project" value="UniProtKB-KW"/>
</dbReference>
<comment type="similarity">
    <text evidence="1">Belongs to the LacAB/RpiB family.</text>
</comment>
<dbReference type="PANTHER" id="PTHR30345:SF0">
    <property type="entry name" value="DNA DAMAGE-REPAIR_TOLERATION PROTEIN DRT102"/>
    <property type="match status" value="1"/>
</dbReference>
<dbReference type="EMBL" id="AP027370">
    <property type="protein sequence ID" value="BDY13956.1"/>
    <property type="molecule type" value="Genomic_DNA"/>
</dbReference>
<accession>A0ABN6WXC7</accession>
<keyword evidence="4" id="KW-1185">Reference proteome</keyword>
<evidence type="ECO:0000256" key="1">
    <source>
        <dbReference type="ARBA" id="ARBA00008754"/>
    </source>
</evidence>
<dbReference type="PANTHER" id="PTHR30345">
    <property type="entry name" value="RIBOSE-5-PHOSPHATE ISOMERASE B"/>
    <property type="match status" value="1"/>
</dbReference>
<proteinExistence type="inferred from homology"/>
<dbReference type="Pfam" id="PF02502">
    <property type="entry name" value="LacAB_rpiB"/>
    <property type="match status" value="1"/>
</dbReference>
<evidence type="ECO:0000313" key="4">
    <source>
        <dbReference type="Proteomes" id="UP001321445"/>
    </source>
</evidence>
<dbReference type="NCBIfam" id="NF004051">
    <property type="entry name" value="PRK05571.1"/>
    <property type="match status" value="1"/>
</dbReference>
<dbReference type="Proteomes" id="UP001321445">
    <property type="component" value="Chromosome"/>
</dbReference>
<organism evidence="3 4">
    <name type="scientific">Hydrogenimonas cancrithermarum</name>
    <dbReference type="NCBI Taxonomy" id="2993563"/>
    <lineage>
        <taxon>Bacteria</taxon>
        <taxon>Pseudomonadati</taxon>
        <taxon>Campylobacterota</taxon>
        <taxon>Epsilonproteobacteria</taxon>
        <taxon>Campylobacterales</taxon>
        <taxon>Hydrogenimonadaceae</taxon>
        <taxon>Hydrogenimonas</taxon>
    </lineage>
</organism>
<keyword evidence="2 3" id="KW-0413">Isomerase</keyword>
<sequence length="147" mass="15835">MKYYIGSDHAGFAVKGLVVEMLKERGHEVVDLGPESDARVDYPDYAEKVARAVVEDAGTHGILICGTGIGMSIAANKVDGIRAAHCHDYYTAQMARAHNDANILCFGERVSGPGVIESMIDAFTATEFEGGRHAGRVEKIMALQKSH</sequence>
<dbReference type="NCBIfam" id="TIGR01120">
    <property type="entry name" value="rpiB"/>
    <property type="match status" value="1"/>
</dbReference>
<dbReference type="Gene3D" id="3.40.1400.10">
    <property type="entry name" value="Sugar-phosphate isomerase, RpiB/LacA/LacB"/>
    <property type="match status" value="1"/>
</dbReference>
<dbReference type="InterPro" id="IPR004785">
    <property type="entry name" value="RpiB"/>
</dbReference>
<evidence type="ECO:0000256" key="2">
    <source>
        <dbReference type="ARBA" id="ARBA00023235"/>
    </source>
</evidence>
<dbReference type="PIRSF" id="PIRSF005384">
    <property type="entry name" value="RpiB_LacA_B"/>
    <property type="match status" value="1"/>
</dbReference>